<evidence type="ECO:0000256" key="3">
    <source>
        <dbReference type="ARBA" id="ARBA00004174"/>
    </source>
</evidence>
<feature type="binding site" description="axial binding residue" evidence="14">
    <location>
        <position position="453"/>
    </location>
    <ligand>
        <name>heme</name>
        <dbReference type="ChEBI" id="CHEBI:30413"/>
    </ligand>
    <ligandPart>
        <name>Fe</name>
        <dbReference type="ChEBI" id="CHEBI:18248"/>
    </ligandPart>
</feature>
<evidence type="ECO:0000256" key="1">
    <source>
        <dbReference type="ARBA" id="ARBA00001971"/>
    </source>
</evidence>
<evidence type="ECO:0008006" key="19">
    <source>
        <dbReference type="Google" id="ProtNLM"/>
    </source>
</evidence>
<dbReference type="CDD" id="cd20628">
    <property type="entry name" value="CYP4"/>
    <property type="match status" value="1"/>
</dbReference>
<comment type="similarity">
    <text evidence="5 15">Belongs to the cytochrome P450 family.</text>
</comment>
<dbReference type="Gene3D" id="1.10.630.10">
    <property type="entry name" value="Cytochrome P450"/>
    <property type="match status" value="1"/>
</dbReference>
<evidence type="ECO:0000256" key="16">
    <source>
        <dbReference type="SAM" id="Phobius"/>
    </source>
</evidence>
<dbReference type="InterPro" id="IPR001128">
    <property type="entry name" value="Cyt_P450"/>
</dbReference>
<keyword evidence="10 15" id="KW-0560">Oxidoreductase</keyword>
<keyword evidence="8" id="KW-0256">Endoplasmic reticulum</keyword>
<evidence type="ECO:0000256" key="13">
    <source>
        <dbReference type="ARBA" id="ARBA00023136"/>
    </source>
</evidence>
<dbReference type="GO" id="GO:0005506">
    <property type="term" value="F:iron ion binding"/>
    <property type="evidence" value="ECO:0007669"/>
    <property type="project" value="InterPro"/>
</dbReference>
<evidence type="ECO:0000256" key="15">
    <source>
        <dbReference type="RuleBase" id="RU000461"/>
    </source>
</evidence>
<dbReference type="Pfam" id="PF00067">
    <property type="entry name" value="p450"/>
    <property type="match status" value="1"/>
</dbReference>
<proteinExistence type="inferred from homology"/>
<keyword evidence="12 15" id="KW-0503">Monooxygenase</keyword>
<accession>A0AA38I3B5</accession>
<keyword evidence="6 14" id="KW-0349">Heme</keyword>
<evidence type="ECO:0000256" key="8">
    <source>
        <dbReference type="ARBA" id="ARBA00022824"/>
    </source>
</evidence>
<reference evidence="17" key="1">
    <citation type="journal article" date="2023" name="G3 (Bethesda)">
        <title>Whole genome assemblies of Zophobas morio and Tenebrio molitor.</title>
        <authorList>
            <person name="Kaur S."/>
            <person name="Stinson S.A."/>
            <person name="diCenzo G.C."/>
        </authorList>
    </citation>
    <scope>NUCLEOTIDE SEQUENCE</scope>
    <source>
        <strain evidence="17">QUZm001</strain>
    </source>
</reference>
<evidence type="ECO:0000256" key="6">
    <source>
        <dbReference type="ARBA" id="ARBA00022617"/>
    </source>
</evidence>
<keyword evidence="16" id="KW-0812">Transmembrane</keyword>
<dbReference type="PRINTS" id="PR00385">
    <property type="entry name" value="P450"/>
</dbReference>
<dbReference type="PRINTS" id="PR00465">
    <property type="entry name" value="EP450IV"/>
</dbReference>
<keyword evidence="13 16" id="KW-0472">Membrane</keyword>
<dbReference type="SUPFAM" id="SSF48264">
    <property type="entry name" value="Cytochrome P450"/>
    <property type="match status" value="1"/>
</dbReference>
<evidence type="ECO:0000256" key="11">
    <source>
        <dbReference type="ARBA" id="ARBA00023004"/>
    </source>
</evidence>
<dbReference type="InterPro" id="IPR017972">
    <property type="entry name" value="Cyt_P450_CS"/>
</dbReference>
<evidence type="ECO:0000256" key="4">
    <source>
        <dbReference type="ARBA" id="ARBA00004406"/>
    </source>
</evidence>
<comment type="caution">
    <text evidence="17">The sequence shown here is derived from an EMBL/GenBank/DDBJ whole genome shotgun (WGS) entry which is preliminary data.</text>
</comment>
<dbReference type="AlphaFoldDB" id="A0AA38I3B5"/>
<organism evidence="17 18">
    <name type="scientific">Zophobas morio</name>
    <dbReference type="NCBI Taxonomy" id="2755281"/>
    <lineage>
        <taxon>Eukaryota</taxon>
        <taxon>Metazoa</taxon>
        <taxon>Ecdysozoa</taxon>
        <taxon>Arthropoda</taxon>
        <taxon>Hexapoda</taxon>
        <taxon>Insecta</taxon>
        <taxon>Pterygota</taxon>
        <taxon>Neoptera</taxon>
        <taxon>Endopterygota</taxon>
        <taxon>Coleoptera</taxon>
        <taxon>Polyphaga</taxon>
        <taxon>Cucujiformia</taxon>
        <taxon>Tenebrionidae</taxon>
        <taxon>Zophobas</taxon>
    </lineage>
</organism>
<feature type="transmembrane region" description="Helical" evidence="16">
    <location>
        <begin position="7"/>
        <end position="31"/>
    </location>
</feature>
<gene>
    <name evidence="17" type="ORF">Zmor_020270</name>
</gene>
<name>A0AA38I3B5_9CUCU</name>
<comment type="subcellular location">
    <subcellularLocation>
        <location evidence="4">Endoplasmic reticulum membrane</location>
        <topology evidence="4">Peripheral membrane protein</topology>
    </subcellularLocation>
    <subcellularLocation>
        <location evidence="3">Microsome membrane</location>
        <topology evidence="3">Peripheral membrane protein</topology>
    </subcellularLocation>
</comment>
<dbReference type="InterPro" id="IPR050196">
    <property type="entry name" value="Cytochrome_P450_Monoox"/>
</dbReference>
<protein>
    <recommendedName>
        <fullName evidence="19">Cytochrome P450</fullName>
    </recommendedName>
</protein>
<dbReference type="EMBL" id="JALNTZ010000006">
    <property type="protein sequence ID" value="KAJ3648468.1"/>
    <property type="molecule type" value="Genomic_DNA"/>
</dbReference>
<comment type="cofactor">
    <cofactor evidence="1 14">
        <name>heme</name>
        <dbReference type="ChEBI" id="CHEBI:30413"/>
    </cofactor>
</comment>
<evidence type="ECO:0000256" key="5">
    <source>
        <dbReference type="ARBA" id="ARBA00010617"/>
    </source>
</evidence>
<comment type="function">
    <text evidence="2">May be involved in the metabolism of insect hormones and in the breakdown of synthetic insecticides.</text>
</comment>
<evidence type="ECO:0000256" key="2">
    <source>
        <dbReference type="ARBA" id="ARBA00003690"/>
    </source>
</evidence>
<evidence type="ECO:0000313" key="18">
    <source>
        <dbReference type="Proteomes" id="UP001168821"/>
    </source>
</evidence>
<dbReference type="InterPro" id="IPR002403">
    <property type="entry name" value="Cyt_P450_E_grp-IV"/>
</dbReference>
<dbReference type="PANTHER" id="PTHR24291:SF189">
    <property type="entry name" value="CYTOCHROME P450 4C3-RELATED"/>
    <property type="match status" value="1"/>
</dbReference>
<dbReference type="PROSITE" id="PS00086">
    <property type="entry name" value="CYTOCHROME_P450"/>
    <property type="match status" value="1"/>
</dbReference>
<evidence type="ECO:0000256" key="7">
    <source>
        <dbReference type="ARBA" id="ARBA00022723"/>
    </source>
</evidence>
<sequence>MNTLIELILITVLLLLVLYLLTGLQTFYIFIKNYMILQKIPGPSRYGIIKGNIPYMGNSPDVVFKQCRQAVKDFYPIYKIYVAHKISIHIVTHEDSELVMSNPIHNKKGYIYKTVHKWLKFGLLTSSGEKWQTRRKILTPAFHFNILQEFVSVFNEQTEQLIEALKEECKKPYVELNSLVTQFTLKTISETAMGTKVNFQSKNDRNYEKALHDMGKIFFHKFFHPWCIDEIGNFLFSPFFFEERKLTKTLHQFTKEVIQEKEKTFTDEEAEEEHSVYKGKKRRAMLDLLLSAKKNESIIDDDGIHEEVDTFMFEGHDTTATALSFMLMLLANNDNVQKCAYQEMVEVLENPNKQPTYNELQNLRYMERCIKESLRLYPSVYFISRTLGEDLRLTSGYLLPKDTDVFIHIYDVHHNPDVYPDPERFDPDRFLPENAQNRHPYAYLPFSAGPRNCIGQKFAILEMKATLCAILSNFVLEPVDTPETIKPMADIVLRTKEDIKVKFIPRF</sequence>
<dbReference type="InterPro" id="IPR036396">
    <property type="entry name" value="Cyt_P450_sf"/>
</dbReference>
<keyword evidence="7 14" id="KW-0479">Metal-binding</keyword>
<keyword evidence="16" id="KW-1133">Transmembrane helix</keyword>
<dbReference type="Proteomes" id="UP001168821">
    <property type="component" value="Unassembled WGS sequence"/>
</dbReference>
<keyword evidence="9" id="KW-0492">Microsome</keyword>
<evidence type="ECO:0000256" key="9">
    <source>
        <dbReference type="ARBA" id="ARBA00022848"/>
    </source>
</evidence>
<evidence type="ECO:0000256" key="12">
    <source>
        <dbReference type="ARBA" id="ARBA00023033"/>
    </source>
</evidence>
<evidence type="ECO:0000256" key="10">
    <source>
        <dbReference type="ARBA" id="ARBA00023002"/>
    </source>
</evidence>
<dbReference type="GO" id="GO:0004497">
    <property type="term" value="F:monooxygenase activity"/>
    <property type="evidence" value="ECO:0007669"/>
    <property type="project" value="UniProtKB-KW"/>
</dbReference>
<keyword evidence="18" id="KW-1185">Reference proteome</keyword>
<dbReference type="GO" id="GO:0005789">
    <property type="term" value="C:endoplasmic reticulum membrane"/>
    <property type="evidence" value="ECO:0007669"/>
    <property type="project" value="UniProtKB-SubCell"/>
</dbReference>
<keyword evidence="11 14" id="KW-0408">Iron</keyword>
<dbReference type="GO" id="GO:0020037">
    <property type="term" value="F:heme binding"/>
    <property type="evidence" value="ECO:0007669"/>
    <property type="project" value="InterPro"/>
</dbReference>
<evidence type="ECO:0000313" key="17">
    <source>
        <dbReference type="EMBL" id="KAJ3648468.1"/>
    </source>
</evidence>
<dbReference type="PANTHER" id="PTHR24291">
    <property type="entry name" value="CYTOCHROME P450 FAMILY 4"/>
    <property type="match status" value="1"/>
</dbReference>
<evidence type="ECO:0000256" key="14">
    <source>
        <dbReference type="PIRSR" id="PIRSR602403-1"/>
    </source>
</evidence>
<dbReference type="GO" id="GO:0016705">
    <property type="term" value="F:oxidoreductase activity, acting on paired donors, with incorporation or reduction of molecular oxygen"/>
    <property type="evidence" value="ECO:0007669"/>
    <property type="project" value="InterPro"/>
</dbReference>